<comment type="similarity">
    <text evidence="1">Belongs to the oxygen-dependent FAD-linked oxidoreductase family.</text>
</comment>
<dbReference type="Proteomes" id="UP001218188">
    <property type="component" value="Unassembled WGS sequence"/>
</dbReference>
<dbReference type="Gene3D" id="3.30.465.10">
    <property type="match status" value="1"/>
</dbReference>
<dbReference type="InterPro" id="IPR050416">
    <property type="entry name" value="FAD-linked_Oxidoreductase"/>
</dbReference>
<keyword evidence="2" id="KW-0285">Flavoprotein</keyword>
<dbReference type="InterPro" id="IPR016167">
    <property type="entry name" value="FAD-bd_PCMH_sub1"/>
</dbReference>
<evidence type="ECO:0000313" key="7">
    <source>
        <dbReference type="EMBL" id="KAJ7044302.1"/>
    </source>
</evidence>
<feature type="chain" id="PRO_5041939461" evidence="5">
    <location>
        <begin position="21"/>
        <end position="489"/>
    </location>
</feature>
<accession>A0AAD6XBY6</accession>
<evidence type="ECO:0000256" key="4">
    <source>
        <dbReference type="ARBA" id="ARBA00023002"/>
    </source>
</evidence>
<dbReference type="PANTHER" id="PTHR42973:SF13">
    <property type="entry name" value="FAD-BINDING PCMH-TYPE DOMAIN-CONTAINING PROTEIN"/>
    <property type="match status" value="1"/>
</dbReference>
<dbReference type="AlphaFoldDB" id="A0AAD6XBY6"/>
<evidence type="ECO:0000313" key="8">
    <source>
        <dbReference type="Proteomes" id="UP001218188"/>
    </source>
</evidence>
<gene>
    <name evidence="7" type="ORF">C8F04DRAFT_942328</name>
</gene>
<protein>
    <submittedName>
        <fullName evidence="7">FAD-binding domain-containing protein</fullName>
    </submittedName>
</protein>
<dbReference type="Pfam" id="PF08031">
    <property type="entry name" value="BBE"/>
    <property type="match status" value="1"/>
</dbReference>
<dbReference type="SUPFAM" id="SSF56176">
    <property type="entry name" value="FAD-binding/transporter-associated domain-like"/>
    <property type="match status" value="1"/>
</dbReference>
<feature type="domain" description="FAD-binding PCMH-type" evidence="6">
    <location>
        <begin position="64"/>
        <end position="234"/>
    </location>
</feature>
<dbReference type="InterPro" id="IPR016169">
    <property type="entry name" value="FAD-bd_PCMH_sub2"/>
</dbReference>
<evidence type="ECO:0000259" key="6">
    <source>
        <dbReference type="PROSITE" id="PS51387"/>
    </source>
</evidence>
<dbReference type="InterPro" id="IPR006094">
    <property type="entry name" value="Oxid_FAD_bind_N"/>
</dbReference>
<keyword evidence="3" id="KW-0274">FAD</keyword>
<evidence type="ECO:0000256" key="1">
    <source>
        <dbReference type="ARBA" id="ARBA00005466"/>
    </source>
</evidence>
<dbReference type="GO" id="GO:0071949">
    <property type="term" value="F:FAD binding"/>
    <property type="evidence" value="ECO:0007669"/>
    <property type="project" value="InterPro"/>
</dbReference>
<dbReference type="InterPro" id="IPR012951">
    <property type="entry name" value="BBE"/>
</dbReference>
<dbReference type="GO" id="GO:0016491">
    <property type="term" value="F:oxidoreductase activity"/>
    <property type="evidence" value="ECO:0007669"/>
    <property type="project" value="UniProtKB-KW"/>
</dbReference>
<reference evidence="7" key="1">
    <citation type="submission" date="2023-03" db="EMBL/GenBank/DDBJ databases">
        <title>Massive genome expansion in bonnet fungi (Mycena s.s.) driven by repeated elements and novel gene families across ecological guilds.</title>
        <authorList>
            <consortium name="Lawrence Berkeley National Laboratory"/>
            <person name="Harder C.B."/>
            <person name="Miyauchi S."/>
            <person name="Viragh M."/>
            <person name="Kuo A."/>
            <person name="Thoen E."/>
            <person name="Andreopoulos B."/>
            <person name="Lu D."/>
            <person name="Skrede I."/>
            <person name="Drula E."/>
            <person name="Henrissat B."/>
            <person name="Morin E."/>
            <person name="Kohler A."/>
            <person name="Barry K."/>
            <person name="LaButti K."/>
            <person name="Morin E."/>
            <person name="Salamov A."/>
            <person name="Lipzen A."/>
            <person name="Mereny Z."/>
            <person name="Hegedus B."/>
            <person name="Baldrian P."/>
            <person name="Stursova M."/>
            <person name="Weitz H."/>
            <person name="Taylor A."/>
            <person name="Grigoriev I.V."/>
            <person name="Nagy L.G."/>
            <person name="Martin F."/>
            <person name="Kauserud H."/>
        </authorList>
    </citation>
    <scope>NUCLEOTIDE SEQUENCE</scope>
    <source>
        <strain evidence="7">CBHHK200</strain>
    </source>
</reference>
<dbReference type="PROSITE" id="PS51387">
    <property type="entry name" value="FAD_PCMH"/>
    <property type="match status" value="1"/>
</dbReference>
<feature type="signal peptide" evidence="5">
    <location>
        <begin position="1"/>
        <end position="20"/>
    </location>
</feature>
<dbReference type="InterPro" id="IPR036318">
    <property type="entry name" value="FAD-bd_PCMH-like_sf"/>
</dbReference>
<proteinExistence type="inferred from homology"/>
<keyword evidence="8" id="KW-1185">Reference proteome</keyword>
<name>A0AAD6XBY6_9AGAR</name>
<evidence type="ECO:0000256" key="5">
    <source>
        <dbReference type="SAM" id="SignalP"/>
    </source>
</evidence>
<dbReference type="Gene3D" id="3.30.43.10">
    <property type="entry name" value="Uridine Diphospho-n-acetylenolpyruvylglucosamine Reductase, domain 2"/>
    <property type="match status" value="1"/>
</dbReference>
<comment type="caution">
    <text evidence="7">The sequence shown here is derived from an EMBL/GenBank/DDBJ whole genome shotgun (WGS) entry which is preliminary data.</text>
</comment>
<dbReference type="InterPro" id="IPR016166">
    <property type="entry name" value="FAD-bd_PCMH"/>
</dbReference>
<dbReference type="PANTHER" id="PTHR42973">
    <property type="entry name" value="BINDING OXIDOREDUCTASE, PUTATIVE (AFU_ORTHOLOGUE AFUA_1G17690)-RELATED"/>
    <property type="match status" value="1"/>
</dbReference>
<keyword evidence="4" id="KW-0560">Oxidoreductase</keyword>
<evidence type="ECO:0000256" key="2">
    <source>
        <dbReference type="ARBA" id="ARBA00022630"/>
    </source>
</evidence>
<dbReference type="Pfam" id="PF01565">
    <property type="entry name" value="FAD_binding_4"/>
    <property type="match status" value="1"/>
</dbReference>
<dbReference type="Gene3D" id="3.40.462.20">
    <property type="match status" value="1"/>
</dbReference>
<organism evidence="7 8">
    <name type="scientific">Mycena alexandri</name>
    <dbReference type="NCBI Taxonomy" id="1745969"/>
    <lineage>
        <taxon>Eukaryota</taxon>
        <taxon>Fungi</taxon>
        <taxon>Dikarya</taxon>
        <taxon>Basidiomycota</taxon>
        <taxon>Agaricomycotina</taxon>
        <taxon>Agaricomycetes</taxon>
        <taxon>Agaricomycetidae</taxon>
        <taxon>Agaricales</taxon>
        <taxon>Marasmiineae</taxon>
        <taxon>Mycenaceae</taxon>
        <taxon>Mycena</taxon>
    </lineage>
</organism>
<evidence type="ECO:0000256" key="3">
    <source>
        <dbReference type="ARBA" id="ARBA00022827"/>
    </source>
</evidence>
<dbReference type="EMBL" id="JARJCM010000007">
    <property type="protein sequence ID" value="KAJ7044302.1"/>
    <property type="molecule type" value="Genomic_DNA"/>
</dbReference>
<sequence length="489" mass="52273">MVWKVSVVVALAALLPPTLGTSTSASNFKQVCSKIQRAISPASTVFYPGSANYAADNAHWATSSDQASACSVEPGTAADVSTILQILGSTRTPFGVKGGGHTTSLGFSSTTGVQISMRRFSSVTYNKQNQTATIGSGLIWDDVYAALEPHGVIVAGGRVSGVGVAGFTLGGGYNWLANQVGLTLDTVEVFELVKPTGEIVYVTPSSDPDLFFGLRGTHNNFGIVTRFTLKAFKRDKVWGGVIAYSADQMPAVDAATARFATNNTDPKAQIISGPTFINGELQIDVVLFYDGTTQPVGVFDDFLAIPSTSQNLSTRTFLSLVQAGTPPTVLNRQYRAAFHVTTVLEYSPAMVAAVLNETTFWGNKLLDQGEFLVVTNIEIFLPSIYLHGVPSAFPPLRNAAYQPNLFYFSWNSSSSDAVFHAALKQSADHLTNVAIQLGQPVGDAALYPNYALYDTPLERIYGNNLPRLRAIKARVDPENVMGLAGGFKL</sequence>
<keyword evidence="5" id="KW-0732">Signal</keyword>